<sequence length="103" mass="10927">MGWAGQFLLREKSSTQASEIFFNVQFSPLSNTFQFLSSAGAPNRLAAAWCNGRRCKGEHAEQERRPAAGGAAVPDGGGGRSSGGTVKPAEQERRVRACRCAAV</sequence>
<dbReference type="AlphaFoldDB" id="K3ZYB9"/>
<accession>K3ZYB9</accession>
<dbReference type="EMBL" id="AGNK02000916">
    <property type="status" value="NOT_ANNOTATED_CDS"/>
    <property type="molecule type" value="Genomic_DNA"/>
</dbReference>
<dbReference type="Gramene" id="KQL23761">
    <property type="protein sequence ID" value="KQL23761"/>
    <property type="gene ID" value="SETIT_031601mg"/>
</dbReference>
<dbReference type="Proteomes" id="UP000004995">
    <property type="component" value="Unassembled WGS sequence"/>
</dbReference>
<dbReference type="HOGENOM" id="CLU_2268477_0_0_1"/>
<reference evidence="3" key="1">
    <citation type="journal article" date="2012" name="Nat. Biotechnol.">
        <title>Reference genome sequence of the model plant Setaria.</title>
        <authorList>
            <person name="Bennetzen J.L."/>
            <person name="Schmutz J."/>
            <person name="Wang H."/>
            <person name="Percifield R."/>
            <person name="Hawkins J."/>
            <person name="Pontaroli A.C."/>
            <person name="Estep M."/>
            <person name="Feng L."/>
            <person name="Vaughn J.N."/>
            <person name="Grimwood J."/>
            <person name="Jenkins J."/>
            <person name="Barry K."/>
            <person name="Lindquist E."/>
            <person name="Hellsten U."/>
            <person name="Deshpande S."/>
            <person name="Wang X."/>
            <person name="Wu X."/>
            <person name="Mitros T."/>
            <person name="Triplett J."/>
            <person name="Yang X."/>
            <person name="Ye C.Y."/>
            <person name="Mauro-Herrera M."/>
            <person name="Wang L."/>
            <person name="Li P."/>
            <person name="Sharma M."/>
            <person name="Sharma R."/>
            <person name="Ronald P.C."/>
            <person name="Panaud O."/>
            <person name="Kellogg E.A."/>
            <person name="Brutnell T.P."/>
            <person name="Doust A.N."/>
            <person name="Tuskan G.A."/>
            <person name="Rokhsar D."/>
            <person name="Devos K.M."/>
        </authorList>
    </citation>
    <scope>NUCLEOTIDE SEQUENCE [LARGE SCALE GENOMIC DNA]</scope>
    <source>
        <strain evidence="3">cv. Yugu1</strain>
    </source>
</reference>
<proteinExistence type="predicted"/>
<evidence type="ECO:0000313" key="3">
    <source>
        <dbReference type="Proteomes" id="UP000004995"/>
    </source>
</evidence>
<dbReference type="EnsemblPlants" id="KQL23761">
    <property type="protein sequence ID" value="KQL23761"/>
    <property type="gene ID" value="SETIT_031601mg"/>
</dbReference>
<reference evidence="2" key="2">
    <citation type="submission" date="2018-08" db="UniProtKB">
        <authorList>
            <consortium name="EnsemblPlants"/>
        </authorList>
    </citation>
    <scope>IDENTIFICATION</scope>
    <source>
        <strain evidence="2">Yugu1</strain>
    </source>
</reference>
<organism evidence="2 3">
    <name type="scientific">Setaria italica</name>
    <name type="common">Foxtail millet</name>
    <name type="synonym">Panicum italicum</name>
    <dbReference type="NCBI Taxonomy" id="4555"/>
    <lineage>
        <taxon>Eukaryota</taxon>
        <taxon>Viridiplantae</taxon>
        <taxon>Streptophyta</taxon>
        <taxon>Embryophyta</taxon>
        <taxon>Tracheophyta</taxon>
        <taxon>Spermatophyta</taxon>
        <taxon>Magnoliopsida</taxon>
        <taxon>Liliopsida</taxon>
        <taxon>Poales</taxon>
        <taxon>Poaceae</taxon>
        <taxon>PACMAD clade</taxon>
        <taxon>Panicoideae</taxon>
        <taxon>Panicodae</taxon>
        <taxon>Paniceae</taxon>
        <taxon>Cenchrinae</taxon>
        <taxon>Setaria</taxon>
    </lineage>
</organism>
<protein>
    <submittedName>
        <fullName evidence="2">Uncharacterized protein</fullName>
    </submittedName>
</protein>
<feature type="region of interest" description="Disordered" evidence="1">
    <location>
        <begin position="58"/>
        <end position="97"/>
    </location>
</feature>
<name>K3ZYB9_SETIT</name>
<evidence type="ECO:0000256" key="1">
    <source>
        <dbReference type="SAM" id="MobiDB-lite"/>
    </source>
</evidence>
<dbReference type="InParanoid" id="K3ZYB9"/>
<evidence type="ECO:0000313" key="2">
    <source>
        <dbReference type="EnsemblPlants" id="KQL23761"/>
    </source>
</evidence>
<keyword evidence="3" id="KW-1185">Reference proteome</keyword>